<feature type="domain" description="Glycosyl hydrolase family 13 catalytic" evidence="1">
    <location>
        <begin position="130"/>
        <end position="479"/>
    </location>
</feature>
<dbReference type="Pfam" id="PF06202">
    <property type="entry name" value="GDE_C"/>
    <property type="match status" value="1"/>
</dbReference>
<dbReference type="OrthoDB" id="9761875at2"/>
<name>A0A5K7Z4W0_9BACT</name>
<dbReference type="PANTHER" id="PTHR10569">
    <property type="entry name" value="GLYCOGEN DEBRANCHING ENZYME"/>
    <property type="match status" value="1"/>
</dbReference>
<dbReference type="SUPFAM" id="SSF48208">
    <property type="entry name" value="Six-hairpin glycosidases"/>
    <property type="match status" value="1"/>
</dbReference>
<dbReference type="InterPro" id="IPR006047">
    <property type="entry name" value="GH13_cat_dom"/>
</dbReference>
<evidence type="ECO:0000259" key="1">
    <source>
        <dbReference type="SMART" id="SM00642"/>
    </source>
</evidence>
<dbReference type="InterPro" id="IPR032790">
    <property type="entry name" value="GDE_C"/>
</dbReference>
<keyword evidence="3" id="KW-1185">Reference proteome</keyword>
<dbReference type="GO" id="GO:0004135">
    <property type="term" value="F:amylo-alpha-1,6-glucosidase activity"/>
    <property type="evidence" value="ECO:0007669"/>
    <property type="project" value="InterPro"/>
</dbReference>
<dbReference type="InterPro" id="IPR017853">
    <property type="entry name" value="GH"/>
</dbReference>
<dbReference type="Gene3D" id="3.20.20.80">
    <property type="entry name" value="Glycosidases"/>
    <property type="match status" value="1"/>
</dbReference>
<reference evidence="2 3" key="1">
    <citation type="submission" date="2019-11" db="EMBL/GenBank/DDBJ databases">
        <title>Comparative genomics of hydrocarbon-degrading Desulfosarcina strains.</title>
        <authorList>
            <person name="Watanabe M."/>
            <person name="Kojima H."/>
            <person name="Fukui M."/>
        </authorList>
    </citation>
    <scope>NUCLEOTIDE SEQUENCE [LARGE SCALE GENOMIC DNA]</scope>
    <source>
        <strain evidence="2 3">PP31</strain>
    </source>
</reference>
<gene>
    <name evidence="2" type="ORF">DSCW_31720</name>
</gene>
<dbReference type="InterPro" id="IPR024742">
    <property type="entry name" value="Glycogen_debranch_N"/>
</dbReference>
<dbReference type="Pfam" id="PF00128">
    <property type="entry name" value="Alpha-amylase"/>
    <property type="match status" value="1"/>
</dbReference>
<dbReference type="Gene3D" id="1.50.10.10">
    <property type="match status" value="1"/>
</dbReference>
<dbReference type="SMART" id="SM00642">
    <property type="entry name" value="Aamy"/>
    <property type="match status" value="1"/>
</dbReference>
<dbReference type="InterPro" id="IPR012341">
    <property type="entry name" value="6hp_glycosidase-like_sf"/>
</dbReference>
<proteinExistence type="predicted"/>
<dbReference type="Proteomes" id="UP000427769">
    <property type="component" value="Chromosome"/>
</dbReference>
<evidence type="ECO:0000313" key="3">
    <source>
        <dbReference type="Proteomes" id="UP000427769"/>
    </source>
</evidence>
<accession>A0A5K7Z4W0</accession>
<dbReference type="Pfam" id="PF12439">
    <property type="entry name" value="GDE_N"/>
    <property type="match status" value="1"/>
</dbReference>
<protein>
    <recommendedName>
        <fullName evidence="1">Glycosyl hydrolase family 13 catalytic domain-containing protein</fullName>
    </recommendedName>
</protein>
<dbReference type="GO" id="GO:0005980">
    <property type="term" value="P:glycogen catabolic process"/>
    <property type="evidence" value="ECO:0007669"/>
    <property type="project" value="InterPro"/>
</dbReference>
<dbReference type="GO" id="GO:0004134">
    <property type="term" value="F:4-alpha-glucanotransferase activity"/>
    <property type="evidence" value="ECO:0007669"/>
    <property type="project" value="InterPro"/>
</dbReference>
<dbReference type="PANTHER" id="PTHR10569:SF2">
    <property type="entry name" value="GLYCOGEN DEBRANCHING ENZYME"/>
    <property type="match status" value="1"/>
</dbReference>
<dbReference type="SUPFAM" id="SSF51445">
    <property type="entry name" value="(Trans)glycosidases"/>
    <property type="match status" value="1"/>
</dbReference>
<dbReference type="KEGG" id="dwd:DSCW_31720"/>
<dbReference type="InterPro" id="IPR008928">
    <property type="entry name" value="6-hairpin_glycosidase_sf"/>
</dbReference>
<dbReference type="EMBL" id="AP021875">
    <property type="protein sequence ID" value="BBO75755.1"/>
    <property type="molecule type" value="Genomic_DNA"/>
</dbReference>
<dbReference type="RefSeq" id="WP_155304650.1">
    <property type="nucleotide sequence ID" value="NZ_AP021875.1"/>
</dbReference>
<dbReference type="InterPro" id="IPR010401">
    <property type="entry name" value="AGL/Gdb1"/>
</dbReference>
<evidence type="ECO:0000313" key="2">
    <source>
        <dbReference type="EMBL" id="BBO75755.1"/>
    </source>
</evidence>
<sequence>MVQSDAIVQVPAPGTHQLHFAGDTLTFHLRVPESWRGQAWLRTSLGYGRSVRREILREVDREENPLGRCWYDVPMKPSGKGHYSLTVALTEVGHFEAKAYFLRTEGTDPLWPPGTNTAVNVAPADTVCANIIYNAFVRQFGPNKNGGMGDIDAAAKPLDEAGYTVIPPSGTFRDLIGELDFIIGQLGCRAIQLLPIHPTPTTYARMGRFGSPYAALSFTAVDPALAEFDPKATPLEQFIELVDAIHARGARIFIDIAINHTGWAAGLHETHPQWLSREPDGQIETPGAWGVVWADLTRLDFRHRDLWQYMAEVFLTWCRRGVDGFRCDAGYMIPTPAWRYIIARVRDQYPNAIFLLEGLGGKISVTRELLNWADFNWAYSELFQNYDRGQIEHYLPGAMEIAGSDGSVIHFAETHDNLRLAATSTAYARMRTALCALLSHQGGFAFANGVEWLATEKIDVHGAPSLNWGAAENLVDHIRRLNAILGAHPAFAHPVTLEMIQTGPGNCIVAARRSDSERNLLVAVNLDANAGNRAAWPAERMPLSSRQELIDLLGGKPVAVDQQGETLYLDLAPGQVVCLSDHPDDPALLAGIEKGFPRSPERVLRQRMRAKALQVWRYYRGVGDLDGWDPDEATARLRSSPMDFCRAMNPSGDAPRVVTWQFPVDERREVMVPPGHFLLVRARTPFRATIVERQTAMAVEESLADDGGGSFALFAPLPVGGRHKARTLKLSLFDPGGCTHHEAPLLYLTAADRVKVRKIFSRPRKNLAAIHMLGTNGRGGMTRAHAHWNRLPSRYDALLAANLSPDVPEDRRILLTRLRGWVVFQGFSQEIGRDCLDAFGFDYDGPGCWSYHIPCGQGQHVVIHVGMRTIPGKNAVAMVFYRHPASGAKDRLADDTPVTLILRPDVEDRGFHETTKAFTGPEDHFPRSVTPRENGFAFHPCEGHALNLAAESIGFFPEPEWQYMVHHPQEAQRGQDPDSDLFSPGYFSGPIVGGQSEMLVARVSGEAAPDAETADELRQRVVRFFEATPSKQAPVPALEKALDQYIVKRDQFKTVIAGYPWFLDWGRDTLIVVRGIVAAGRHQEGLSIIQQFASFEDRGTIPNMIRGTDTGNRDTSDAPLWLFRVCDELGSAMGQEKVLATDCSGRSLKQVLLDVARSIMAGTPNGIVMDAASGLLFSPAHFTWMDTNHPAGTPRQGYPIEIQALWQAALDYLGRVDAPRTRKSWKKLADQVRQSIADLFFREDLGYLADCLHAAPGTPAAAATTDDALRPNQLFALTLGAVQDKTVAGRVLAACQELIVPGAIRSLADRPVHPALPIVHNGVLVNDPERPYVGEYGGDEDTRRKPAYHNGTAWTWVFPSFCEAWADCFGADAYETALAWLGSSSRLIDNGCVGHMPEIVDGDAPHRPRGCDAQAWGVSELLRVWIKIQGLRQK</sequence>
<organism evidence="2 3">
    <name type="scientific">Desulfosarcina widdelii</name>
    <dbReference type="NCBI Taxonomy" id="947919"/>
    <lineage>
        <taxon>Bacteria</taxon>
        <taxon>Pseudomonadati</taxon>
        <taxon>Thermodesulfobacteriota</taxon>
        <taxon>Desulfobacteria</taxon>
        <taxon>Desulfobacterales</taxon>
        <taxon>Desulfosarcinaceae</taxon>
        <taxon>Desulfosarcina</taxon>
    </lineage>
</organism>